<gene>
    <name evidence="1" type="ORF">EVAR_12543_1</name>
</gene>
<sequence length="97" mass="11163">MTKFTARRTQASRRGPVLILTDQHLDTFTEQIDYITVWSSPTMDTRNPKGVTIALPSSWVEMGYLLKGDRWRGVGHRTSHSLDEIQQRKLLLHVSNL</sequence>
<protein>
    <submittedName>
        <fullName evidence="1">Uncharacterized protein</fullName>
    </submittedName>
</protein>
<evidence type="ECO:0000313" key="2">
    <source>
        <dbReference type="Proteomes" id="UP000299102"/>
    </source>
</evidence>
<accession>A0A4C1TPQ1</accession>
<comment type="caution">
    <text evidence="1">The sequence shown here is derived from an EMBL/GenBank/DDBJ whole genome shotgun (WGS) entry which is preliminary data.</text>
</comment>
<dbReference type="AlphaFoldDB" id="A0A4C1TPQ1"/>
<organism evidence="1 2">
    <name type="scientific">Eumeta variegata</name>
    <name type="common">Bagworm moth</name>
    <name type="synonym">Eumeta japonica</name>
    <dbReference type="NCBI Taxonomy" id="151549"/>
    <lineage>
        <taxon>Eukaryota</taxon>
        <taxon>Metazoa</taxon>
        <taxon>Ecdysozoa</taxon>
        <taxon>Arthropoda</taxon>
        <taxon>Hexapoda</taxon>
        <taxon>Insecta</taxon>
        <taxon>Pterygota</taxon>
        <taxon>Neoptera</taxon>
        <taxon>Endopterygota</taxon>
        <taxon>Lepidoptera</taxon>
        <taxon>Glossata</taxon>
        <taxon>Ditrysia</taxon>
        <taxon>Tineoidea</taxon>
        <taxon>Psychidae</taxon>
        <taxon>Oiketicinae</taxon>
        <taxon>Eumeta</taxon>
    </lineage>
</organism>
<dbReference type="Proteomes" id="UP000299102">
    <property type="component" value="Unassembled WGS sequence"/>
</dbReference>
<dbReference type="EMBL" id="BGZK01000075">
    <property type="protein sequence ID" value="GBP15961.1"/>
    <property type="molecule type" value="Genomic_DNA"/>
</dbReference>
<keyword evidence="2" id="KW-1185">Reference proteome</keyword>
<name>A0A4C1TPQ1_EUMVA</name>
<evidence type="ECO:0000313" key="1">
    <source>
        <dbReference type="EMBL" id="GBP15961.1"/>
    </source>
</evidence>
<reference evidence="1 2" key="1">
    <citation type="journal article" date="2019" name="Commun. Biol.">
        <title>The bagworm genome reveals a unique fibroin gene that provides high tensile strength.</title>
        <authorList>
            <person name="Kono N."/>
            <person name="Nakamura H."/>
            <person name="Ohtoshi R."/>
            <person name="Tomita M."/>
            <person name="Numata K."/>
            <person name="Arakawa K."/>
        </authorList>
    </citation>
    <scope>NUCLEOTIDE SEQUENCE [LARGE SCALE GENOMIC DNA]</scope>
</reference>
<proteinExistence type="predicted"/>